<keyword evidence="8" id="KW-1185">Reference proteome</keyword>
<dbReference type="KEGG" id="ncr:NCU16807"/>
<evidence type="ECO:0000256" key="4">
    <source>
        <dbReference type="ARBA" id="ARBA00022989"/>
    </source>
</evidence>
<keyword evidence="3 6" id="KW-0812">Transmembrane</keyword>
<dbReference type="VEuPathDB" id="FungiDB:NCU16807"/>
<keyword evidence="5 6" id="KW-0472">Membrane</keyword>
<evidence type="ECO:0000313" key="8">
    <source>
        <dbReference type="Proteomes" id="UP000001805"/>
    </source>
</evidence>
<dbReference type="Proteomes" id="UP000001805">
    <property type="component" value="Chromosome 4, Linkage Group IV"/>
</dbReference>
<protein>
    <submittedName>
        <fullName evidence="7">Uncharacterized protein</fullName>
    </submittedName>
</protein>
<dbReference type="InterPro" id="IPR038213">
    <property type="entry name" value="IFI6/IFI27-like_sf"/>
</dbReference>
<dbReference type="InParanoid" id="V5IML9"/>
<accession>V5IML9</accession>
<dbReference type="PANTHER" id="PTHR16932">
    <property type="entry name" value="INTERFERON ALPHA-INDUCIBLE PROTEIN 27"/>
    <property type="match status" value="1"/>
</dbReference>
<dbReference type="GO" id="GO:0016020">
    <property type="term" value="C:membrane"/>
    <property type="evidence" value="ECO:0007669"/>
    <property type="project" value="UniProtKB-SubCell"/>
</dbReference>
<dbReference type="InterPro" id="IPR009311">
    <property type="entry name" value="IFI6/IFI27-like"/>
</dbReference>
<feature type="transmembrane region" description="Helical" evidence="6">
    <location>
        <begin position="66"/>
        <end position="86"/>
    </location>
</feature>
<proteinExistence type="inferred from homology"/>
<dbReference type="EMBL" id="CM002239">
    <property type="protein sequence ID" value="ESA42937.1"/>
    <property type="molecule type" value="Genomic_DNA"/>
</dbReference>
<evidence type="ECO:0000256" key="1">
    <source>
        <dbReference type="ARBA" id="ARBA00004141"/>
    </source>
</evidence>
<dbReference type="Pfam" id="PF06140">
    <property type="entry name" value="Ifi-6-16"/>
    <property type="match status" value="1"/>
</dbReference>
<dbReference type="GeneID" id="23569667"/>
<keyword evidence="4 6" id="KW-1133">Transmembrane helix</keyword>
<name>V5IML9_NEUCR</name>
<comment type="similarity">
    <text evidence="2">Belongs to the IFI6/IFI27 family.</text>
</comment>
<gene>
    <name evidence="7" type="ORF">NCU16807</name>
</gene>
<evidence type="ECO:0000256" key="2">
    <source>
        <dbReference type="ARBA" id="ARBA00007262"/>
    </source>
</evidence>
<reference evidence="7 8" key="1">
    <citation type="journal article" date="2003" name="Nature">
        <title>The genome sequence of the filamentous fungus Neurospora crassa.</title>
        <authorList>
            <person name="Galagan J.E."/>
            <person name="Calvo S.E."/>
            <person name="Borkovich K.A."/>
            <person name="Selker E.U."/>
            <person name="Read N.D."/>
            <person name="Jaffe D."/>
            <person name="FitzHugh W."/>
            <person name="Ma L.J."/>
            <person name="Smirnov S."/>
            <person name="Purcell S."/>
            <person name="Rehman B."/>
            <person name="Elkins T."/>
            <person name="Engels R."/>
            <person name="Wang S."/>
            <person name="Nielsen C.B."/>
            <person name="Butler J."/>
            <person name="Endrizzi M."/>
            <person name="Qui D."/>
            <person name="Ianakiev P."/>
            <person name="Bell-Pedersen D."/>
            <person name="Nelson M.A."/>
            <person name="Werner-Washburne M."/>
            <person name="Selitrennikoff C.P."/>
            <person name="Kinsey J.A."/>
            <person name="Braun E.L."/>
            <person name="Zelter A."/>
            <person name="Schulte U."/>
            <person name="Kothe G.O."/>
            <person name="Jedd G."/>
            <person name="Mewes W."/>
            <person name="Staben C."/>
            <person name="Marcotte E."/>
            <person name="Greenberg D."/>
            <person name="Roy A."/>
            <person name="Foley K."/>
            <person name="Naylor J."/>
            <person name="Stange-Thomann N."/>
            <person name="Barrett R."/>
            <person name="Gnerre S."/>
            <person name="Kamal M."/>
            <person name="Kamvysselis M."/>
            <person name="Mauceli E."/>
            <person name="Bielke C."/>
            <person name="Rudd S."/>
            <person name="Frishman D."/>
            <person name="Krystofova S."/>
            <person name="Rasmussen C."/>
            <person name="Metzenberg R.L."/>
            <person name="Perkins D.D."/>
            <person name="Kroken S."/>
            <person name="Cogoni C."/>
            <person name="Macino G."/>
            <person name="Catcheside D."/>
            <person name="Li W."/>
            <person name="Pratt R.J."/>
            <person name="Osmani S.A."/>
            <person name="DeSouza C.P."/>
            <person name="Glass L."/>
            <person name="Orbach M.J."/>
            <person name="Berglund J.A."/>
            <person name="Voelker R."/>
            <person name="Yarden O."/>
            <person name="Plamann M."/>
            <person name="Seiler S."/>
            <person name="Dunlap J."/>
            <person name="Radford A."/>
            <person name="Aramayo R."/>
            <person name="Natvig D.O."/>
            <person name="Alex L.A."/>
            <person name="Mannhaupt G."/>
            <person name="Ebbole D.J."/>
            <person name="Freitag M."/>
            <person name="Paulsen I."/>
            <person name="Sachs M.S."/>
            <person name="Lander E.S."/>
            <person name="Nusbaum C."/>
            <person name="Birren B."/>
        </authorList>
    </citation>
    <scope>NUCLEOTIDE SEQUENCE [LARGE SCALE GENOMIC DNA]</scope>
    <source>
        <strain evidence="8">ATCC 24698 / 74-OR23-1A / CBS 708.71 / DSM 1257 / FGSC 987</strain>
    </source>
</reference>
<dbReference type="Gene3D" id="6.10.110.10">
    <property type="match status" value="1"/>
</dbReference>
<dbReference type="PANTHER" id="PTHR16932:SF18">
    <property type="entry name" value="INTERFERON, ALPHA-INDUCIBLE PROTEIN 27-LIKE 2"/>
    <property type="match status" value="1"/>
</dbReference>
<dbReference type="RefSeq" id="XP_011394402.1">
    <property type="nucleotide sequence ID" value="XM_011396100.1"/>
</dbReference>
<feature type="transmembrane region" description="Helical" evidence="6">
    <location>
        <begin position="98"/>
        <end position="120"/>
    </location>
</feature>
<evidence type="ECO:0000256" key="5">
    <source>
        <dbReference type="ARBA" id="ARBA00023136"/>
    </source>
</evidence>
<evidence type="ECO:0000256" key="3">
    <source>
        <dbReference type="ARBA" id="ARBA00022692"/>
    </source>
</evidence>
<comment type="subcellular location">
    <subcellularLocation>
        <location evidence="1">Membrane</location>
        <topology evidence="1">Multi-pass membrane protein</topology>
    </subcellularLocation>
</comment>
<organism evidence="7 8">
    <name type="scientific">Neurospora crassa (strain ATCC 24698 / 74-OR23-1A / CBS 708.71 / DSM 1257 / FGSC 987)</name>
    <dbReference type="NCBI Taxonomy" id="367110"/>
    <lineage>
        <taxon>Eukaryota</taxon>
        <taxon>Fungi</taxon>
        <taxon>Dikarya</taxon>
        <taxon>Ascomycota</taxon>
        <taxon>Pezizomycotina</taxon>
        <taxon>Sordariomycetes</taxon>
        <taxon>Sordariomycetidae</taxon>
        <taxon>Sordariales</taxon>
        <taxon>Sordariaceae</taxon>
        <taxon>Neurospora</taxon>
    </lineage>
</organism>
<feature type="transmembrane region" description="Helical" evidence="6">
    <location>
        <begin position="32"/>
        <end position="54"/>
    </location>
</feature>
<sequence>MPPMFLPELPEGLGWPPMFLPELPEELGLEGYIILAGTLILLLQFVVSPLLMILGFGKIGIVAGSIAAKVQSLLRIVVSGSIFAILQSAGMGGYGAKVIADVLTVAGLLTVYVGVVLAAWSKWKTGS</sequence>
<dbReference type="OrthoDB" id="440424at2759"/>
<dbReference type="AlphaFoldDB" id="V5IML9"/>
<evidence type="ECO:0000313" key="7">
    <source>
        <dbReference type="EMBL" id="ESA42937.1"/>
    </source>
</evidence>
<evidence type="ECO:0000256" key="6">
    <source>
        <dbReference type="SAM" id="Phobius"/>
    </source>
</evidence>